<comment type="caution">
    <text evidence="3">The sequence shown here is derived from an EMBL/GenBank/DDBJ whole genome shotgun (WGS) entry which is preliminary data.</text>
</comment>
<keyword evidence="2" id="KW-0472">Membrane</keyword>
<keyword evidence="4" id="KW-1185">Reference proteome</keyword>
<dbReference type="EMBL" id="LJSN01000002">
    <property type="protein sequence ID" value="PNE41277.1"/>
    <property type="molecule type" value="Genomic_DNA"/>
</dbReference>
<feature type="compositionally biased region" description="Basic residues" evidence="1">
    <location>
        <begin position="22"/>
        <end position="38"/>
    </location>
</feature>
<proteinExistence type="predicted"/>
<evidence type="ECO:0000256" key="1">
    <source>
        <dbReference type="SAM" id="MobiDB-lite"/>
    </source>
</evidence>
<evidence type="ECO:0000313" key="4">
    <source>
        <dbReference type="Proteomes" id="UP000236047"/>
    </source>
</evidence>
<protein>
    <submittedName>
        <fullName evidence="3">Uncharacterized protein</fullName>
    </submittedName>
</protein>
<feature type="compositionally biased region" description="Gly residues" evidence="1">
    <location>
        <begin position="1"/>
        <end position="21"/>
    </location>
</feature>
<accession>A0A2N8PJS6</accession>
<sequence length="86" mass="8565">MNTMHGGGGFSGGGHHGGGFGGHHHSGGLGHHGSHHHHTGDSQGFVGIPSSRRRGLSGDATGVAPLRLMLGLLLAGLIIGVLRAIL</sequence>
<feature type="region of interest" description="Disordered" evidence="1">
    <location>
        <begin position="1"/>
        <end position="57"/>
    </location>
</feature>
<keyword evidence="2" id="KW-1133">Transmembrane helix</keyword>
<dbReference type="AlphaFoldDB" id="A0A2N8PJS6"/>
<evidence type="ECO:0000313" key="3">
    <source>
        <dbReference type="EMBL" id="PNE41277.1"/>
    </source>
</evidence>
<organism evidence="3 4">
    <name type="scientific">Streptomyces noursei</name>
    <name type="common">Streptomyces albulus</name>
    <dbReference type="NCBI Taxonomy" id="1971"/>
    <lineage>
        <taxon>Bacteria</taxon>
        <taxon>Bacillati</taxon>
        <taxon>Actinomycetota</taxon>
        <taxon>Actinomycetes</taxon>
        <taxon>Kitasatosporales</taxon>
        <taxon>Streptomycetaceae</taxon>
        <taxon>Streptomyces</taxon>
    </lineage>
</organism>
<evidence type="ECO:0000256" key="2">
    <source>
        <dbReference type="SAM" id="Phobius"/>
    </source>
</evidence>
<dbReference type="Proteomes" id="UP000236047">
    <property type="component" value="Unassembled WGS sequence"/>
</dbReference>
<keyword evidence="2" id="KW-0812">Transmembrane</keyword>
<gene>
    <name evidence="3" type="ORF">AOB60_11365</name>
</gene>
<name>A0A2N8PJS6_STRNR</name>
<reference evidence="4" key="1">
    <citation type="submission" date="2015-09" db="EMBL/GenBank/DDBJ databases">
        <authorList>
            <person name="Graham D.E."/>
            <person name="Mahan K.M."/>
            <person name="Klingeman D.M."/>
            <person name="Fida T."/>
            <person name="Giannone R.J."/>
            <person name="Hettich R.L."/>
            <person name="Parry R.J."/>
            <person name="Spain J.C."/>
        </authorList>
    </citation>
    <scope>NUCLEOTIDE SEQUENCE [LARGE SCALE GENOMIC DNA]</scope>
    <source>
        <strain evidence="4">JCM 4701</strain>
    </source>
</reference>
<feature type="transmembrane region" description="Helical" evidence="2">
    <location>
        <begin position="66"/>
        <end position="85"/>
    </location>
</feature>